<proteinExistence type="predicted"/>
<keyword evidence="4" id="KW-0408">Iron</keyword>
<evidence type="ECO:0000313" key="7">
    <source>
        <dbReference type="Proteomes" id="UP000075025"/>
    </source>
</evidence>
<dbReference type="PANTHER" id="PTHR43498">
    <property type="entry name" value="FERREDOXIN:COB-COM HETERODISULFIDE REDUCTASE SUBUNIT A"/>
    <property type="match status" value="1"/>
</dbReference>
<reference evidence="6 7" key="1">
    <citation type="journal article" date="2016" name="Front. Microbiol.">
        <title>Genomic Resource of Rice Seed Associated Bacteria.</title>
        <authorList>
            <person name="Midha S."/>
            <person name="Bansal K."/>
            <person name="Sharma S."/>
            <person name="Kumar N."/>
            <person name="Patil P.P."/>
            <person name="Chaudhry V."/>
            <person name="Patil P.B."/>
        </authorList>
    </citation>
    <scope>NUCLEOTIDE SEQUENCE [LARGE SCALE GENOMIC DNA]</scope>
    <source>
        <strain evidence="6 7">NS220</strain>
    </source>
</reference>
<keyword evidence="1" id="KW-0004">4Fe-4S</keyword>
<name>A0A147EWE8_MICTE</name>
<evidence type="ECO:0000256" key="5">
    <source>
        <dbReference type="ARBA" id="ARBA00023014"/>
    </source>
</evidence>
<accession>A0A147EWE8</accession>
<dbReference type="GO" id="GO:0046872">
    <property type="term" value="F:metal ion binding"/>
    <property type="evidence" value="ECO:0007669"/>
    <property type="project" value="UniProtKB-KW"/>
</dbReference>
<evidence type="ECO:0000256" key="2">
    <source>
        <dbReference type="ARBA" id="ARBA00022723"/>
    </source>
</evidence>
<evidence type="ECO:0000313" key="6">
    <source>
        <dbReference type="EMBL" id="KTR93996.1"/>
    </source>
</evidence>
<dbReference type="EMBL" id="LDRT01000067">
    <property type="protein sequence ID" value="KTR93996.1"/>
    <property type="molecule type" value="Genomic_DNA"/>
</dbReference>
<dbReference type="Pfam" id="PF12831">
    <property type="entry name" value="FAD_oxidored"/>
    <property type="match status" value="1"/>
</dbReference>
<comment type="caution">
    <text evidence="6">The sequence shown here is derived from an EMBL/GenBank/DDBJ whole genome shotgun (WGS) entry which is preliminary data.</text>
</comment>
<keyword evidence="3" id="KW-0560">Oxidoreductase</keyword>
<dbReference type="PATRIC" id="fig|2033.6.peg.3254"/>
<dbReference type="RefSeq" id="WP_058624012.1">
    <property type="nucleotide sequence ID" value="NZ_LDRT01000067.1"/>
</dbReference>
<sequence>MRTHTADFDLVVVGGGLAGVSAAIAAARLGRRVALINNRPVLGGNSSSEVRVWVCGATAHGNQRWARENGIIGELYLENQYRNPDGNPVHWDDVVLDAVRAESNITLLLNTDVRDVVATGPEGARHIVSVTGWTMGAETETVLRAPLFLDGTGDGLIGHLAGARARLGKEARDEFDEDWAPDEAERTFLGSTLLFYTKDVGHPVRFVAPDSAKAIRDTPIPSSRIIRSGDSGAHYWWIEWGGELDIVHDNERIRDELRSVILGIWDHIKNSGEFDAETLDLEWIGNVPGKREYRRLVGDYTLHQRDIIEQTRFDDGVAFGGWSIDLHPTEGMYSTGAGAVQRFSNGVFEIPYRSLYSADVDNLLMAGRDVSATHIAFGAARVMATCAAMGEAAGTAAALALTYGTSPRGVYESHRAELRQLLLRQDAPLIGVADADPADLALTARVSASGVRDGLGPHPSAPSAPHPLAHDIGIVVPVHPHLDGIELLVASETDTELEVEVHSTGLAQNVVPERLEHRVTVPVSAGDARWVSAPVRWQPEIPANAVIVVRARPGVTLFTTDDLPPGILTLVHTSDAEDQNVHVSLDELLVQWPTKPLRGRSIVFRSTAPSEALAPERAVGGYQRPFGGPNAWASRPLAEEPAWLRLDWDEPVRAREIVLVLDDDPDVELNTLHHHRDPHLVMPSLVRDYRVEVQTADGAWHTVAEVVDNRRRRRAHPIVPELGAVTAARVAITATNGSPEARVVAFRVQE</sequence>
<dbReference type="GO" id="GO:0051539">
    <property type="term" value="F:4 iron, 4 sulfur cluster binding"/>
    <property type="evidence" value="ECO:0007669"/>
    <property type="project" value="UniProtKB-KW"/>
</dbReference>
<dbReference type="InterPro" id="IPR039650">
    <property type="entry name" value="HdrA-like"/>
</dbReference>
<evidence type="ECO:0000256" key="1">
    <source>
        <dbReference type="ARBA" id="ARBA00022485"/>
    </source>
</evidence>
<dbReference type="Gene3D" id="3.50.50.60">
    <property type="entry name" value="FAD/NAD(P)-binding domain"/>
    <property type="match status" value="1"/>
</dbReference>
<dbReference type="InterPro" id="IPR036188">
    <property type="entry name" value="FAD/NAD-bd_sf"/>
</dbReference>
<dbReference type="PANTHER" id="PTHR43498:SF1">
    <property type="entry name" value="COB--COM HETERODISULFIDE REDUCTASE IRON-SULFUR SUBUNIT A"/>
    <property type="match status" value="1"/>
</dbReference>
<dbReference type="PRINTS" id="PR00368">
    <property type="entry name" value="FADPNR"/>
</dbReference>
<keyword evidence="5" id="KW-0411">Iron-sulfur</keyword>
<gene>
    <name evidence="6" type="ORF">NS220_10575</name>
</gene>
<evidence type="ECO:0000256" key="4">
    <source>
        <dbReference type="ARBA" id="ARBA00023004"/>
    </source>
</evidence>
<protein>
    <submittedName>
        <fullName evidence="6">Pyridine nucleotide-disulfide oxidoreductase</fullName>
    </submittedName>
</protein>
<evidence type="ECO:0000256" key="3">
    <source>
        <dbReference type="ARBA" id="ARBA00023002"/>
    </source>
</evidence>
<keyword evidence="2" id="KW-0479">Metal-binding</keyword>
<dbReference type="AlphaFoldDB" id="A0A147EWE8"/>
<dbReference type="GO" id="GO:0016491">
    <property type="term" value="F:oxidoreductase activity"/>
    <property type="evidence" value="ECO:0007669"/>
    <property type="project" value="UniProtKB-KW"/>
</dbReference>
<organism evidence="6 7">
    <name type="scientific">Microbacterium testaceum</name>
    <name type="common">Aureobacterium testaceum</name>
    <name type="synonym">Brevibacterium testaceum</name>
    <dbReference type="NCBI Taxonomy" id="2033"/>
    <lineage>
        <taxon>Bacteria</taxon>
        <taxon>Bacillati</taxon>
        <taxon>Actinomycetota</taxon>
        <taxon>Actinomycetes</taxon>
        <taxon>Micrococcales</taxon>
        <taxon>Microbacteriaceae</taxon>
        <taxon>Microbacterium</taxon>
    </lineage>
</organism>
<dbReference type="Proteomes" id="UP000075025">
    <property type="component" value="Unassembled WGS sequence"/>
</dbReference>
<dbReference type="OrthoDB" id="177652at2"/>
<dbReference type="Gene3D" id="2.60.120.260">
    <property type="entry name" value="Galactose-binding domain-like"/>
    <property type="match status" value="1"/>
</dbReference>
<dbReference type="SUPFAM" id="SSF51905">
    <property type="entry name" value="FAD/NAD(P)-binding domain"/>
    <property type="match status" value="1"/>
</dbReference>